<keyword evidence="4" id="KW-1185">Reference proteome</keyword>
<evidence type="ECO:0000313" key="4">
    <source>
        <dbReference type="Proteomes" id="UP000683360"/>
    </source>
</evidence>
<dbReference type="Gene3D" id="1.25.40.10">
    <property type="entry name" value="Tetratricopeptide repeat domain"/>
    <property type="match status" value="1"/>
</dbReference>
<proteinExistence type="predicted"/>
<keyword evidence="2" id="KW-0802">TPR repeat</keyword>
<sequence length="483" mass="54340">MAYIPLPPGGINCMQANQNQVYANVAIATIQQLKFNAKNALKHNDNAKALDAYNQAICLAYQVSFPPDEIGKLLCNRSLVFYNLKDYRSSLADATSAAVLYPQFYKGHYRQGLAWKSLNEPVHAVGTFANAIMYCQETNQNTQDMVACYTELINVLCEVEDILEIDSYIKNPESDKVKDLILKRHSSNGQWKAIFYLLIGNVIGADSKLAGSFANCNCSSLSVLKMFKETSGTQKREWANKLAIKLLQNGASFEEFENGLDEHVIHFGVKIALQTEIRKTTIGQTIIGLLVNHGCRLDIKDSAGKTPVEYTSKGDQIFRLLQNSPNDRTENRKSTMYTQLFSDYFSQFWPKILNRLSKECKWIGIRYLILGLSTEVSTDHAGYGVASSCDTSNIDLSTVFQFIEEAKADKSVTIGDVCLLEQMPIQGTRFLDEYLNGNQESPYHVITKNRYTKDCQLMKKVVLILIEKKTSQPVLKIRNTVCQ</sequence>
<dbReference type="GO" id="GO:0051879">
    <property type="term" value="F:Hsp90 protein binding"/>
    <property type="evidence" value="ECO:0007669"/>
    <property type="project" value="TreeGrafter"/>
</dbReference>
<dbReference type="OrthoDB" id="6161681at2759"/>
<evidence type="ECO:0000256" key="2">
    <source>
        <dbReference type="ARBA" id="ARBA00022803"/>
    </source>
</evidence>
<name>A0A8S3R3U1_MYTED</name>
<evidence type="ECO:0000313" key="3">
    <source>
        <dbReference type="EMBL" id="CAG2203733.1"/>
    </source>
</evidence>
<accession>A0A8S3R3U1</accession>
<keyword evidence="1" id="KW-0677">Repeat</keyword>
<dbReference type="AlphaFoldDB" id="A0A8S3R3U1"/>
<gene>
    <name evidence="3" type="ORF">MEDL_18235</name>
</gene>
<reference evidence="3" key="1">
    <citation type="submission" date="2021-03" db="EMBL/GenBank/DDBJ databases">
        <authorList>
            <person name="Bekaert M."/>
        </authorList>
    </citation>
    <scope>NUCLEOTIDE SEQUENCE</scope>
</reference>
<dbReference type="Proteomes" id="UP000683360">
    <property type="component" value="Unassembled WGS sequence"/>
</dbReference>
<dbReference type="PANTHER" id="PTHR22904">
    <property type="entry name" value="TPR REPEAT CONTAINING PROTEIN"/>
    <property type="match status" value="1"/>
</dbReference>
<dbReference type="EMBL" id="CAJPWZ010000930">
    <property type="protein sequence ID" value="CAG2203733.1"/>
    <property type="molecule type" value="Genomic_DNA"/>
</dbReference>
<dbReference type="SUPFAM" id="SSF48452">
    <property type="entry name" value="TPR-like"/>
    <property type="match status" value="1"/>
</dbReference>
<dbReference type="InterPro" id="IPR011990">
    <property type="entry name" value="TPR-like_helical_dom_sf"/>
</dbReference>
<protein>
    <submittedName>
        <fullName evidence="3">Uncharacterized protein</fullName>
    </submittedName>
</protein>
<evidence type="ECO:0000256" key="1">
    <source>
        <dbReference type="ARBA" id="ARBA00022737"/>
    </source>
</evidence>
<organism evidence="3 4">
    <name type="scientific">Mytilus edulis</name>
    <name type="common">Blue mussel</name>
    <dbReference type="NCBI Taxonomy" id="6550"/>
    <lineage>
        <taxon>Eukaryota</taxon>
        <taxon>Metazoa</taxon>
        <taxon>Spiralia</taxon>
        <taxon>Lophotrochozoa</taxon>
        <taxon>Mollusca</taxon>
        <taxon>Bivalvia</taxon>
        <taxon>Autobranchia</taxon>
        <taxon>Pteriomorphia</taxon>
        <taxon>Mytilida</taxon>
        <taxon>Mytiloidea</taxon>
        <taxon>Mytilidae</taxon>
        <taxon>Mytilinae</taxon>
        <taxon>Mytilus</taxon>
    </lineage>
</organism>
<comment type="caution">
    <text evidence="3">The sequence shown here is derived from an EMBL/GenBank/DDBJ whole genome shotgun (WGS) entry which is preliminary data.</text>
</comment>
<dbReference type="PANTHER" id="PTHR22904:SF523">
    <property type="entry name" value="STRESS-INDUCED-PHOSPHOPROTEIN 1"/>
    <property type="match status" value="1"/>
</dbReference>